<protein>
    <submittedName>
        <fullName evidence="1">Uncharacterized protein</fullName>
    </submittedName>
</protein>
<sequence>MPDVDPTEWATITCRPWQIALQREVLLTRNIML</sequence>
<gene>
    <name evidence="1" type="ORF">GGQ65_001136</name>
</gene>
<dbReference type="EMBL" id="JACIDG010000002">
    <property type="protein sequence ID" value="MBB3913867.1"/>
    <property type="molecule type" value="Genomic_DNA"/>
</dbReference>
<comment type="caution">
    <text evidence="1">The sequence shown here is derived from an EMBL/GenBank/DDBJ whole genome shotgun (WGS) entry which is preliminary data.</text>
</comment>
<proteinExistence type="predicted"/>
<dbReference type="AlphaFoldDB" id="A0A7W6FHD6"/>
<accession>A0A7W6FHD6</accession>
<evidence type="ECO:0000313" key="1">
    <source>
        <dbReference type="EMBL" id="MBB3913867.1"/>
    </source>
</evidence>
<dbReference type="Proteomes" id="UP000545490">
    <property type="component" value="Unassembled WGS sequence"/>
</dbReference>
<organism evidence="1 2">
    <name type="scientific">Rhizobium fabae</name>
    <dbReference type="NCBI Taxonomy" id="573179"/>
    <lineage>
        <taxon>Bacteria</taxon>
        <taxon>Pseudomonadati</taxon>
        <taxon>Pseudomonadota</taxon>
        <taxon>Alphaproteobacteria</taxon>
        <taxon>Hyphomicrobiales</taxon>
        <taxon>Rhizobiaceae</taxon>
        <taxon>Rhizobium/Agrobacterium group</taxon>
        <taxon>Rhizobium</taxon>
    </lineage>
</organism>
<name>A0A7W6FHD6_9HYPH</name>
<evidence type="ECO:0000313" key="2">
    <source>
        <dbReference type="Proteomes" id="UP000545490"/>
    </source>
</evidence>
<reference evidence="1 2" key="1">
    <citation type="submission" date="2020-08" db="EMBL/GenBank/DDBJ databases">
        <title>Genomic Encyclopedia of Type Strains, Phase IV (KMG-IV): sequencing the most valuable type-strain genomes for metagenomic binning, comparative biology and taxonomic classification.</title>
        <authorList>
            <person name="Goeker M."/>
        </authorList>
    </citation>
    <scope>NUCLEOTIDE SEQUENCE [LARGE SCALE GENOMIC DNA]</scope>
    <source>
        <strain evidence="1 2">DSM 19331</strain>
    </source>
</reference>